<dbReference type="PANTHER" id="PTHR46771:SF5">
    <property type="entry name" value="DETERIN"/>
    <property type="match status" value="1"/>
</dbReference>
<feature type="region of interest" description="Disordered" evidence="3">
    <location>
        <begin position="224"/>
        <end position="647"/>
    </location>
</feature>
<dbReference type="InterPro" id="IPR051190">
    <property type="entry name" value="Baculoviral_IAP"/>
</dbReference>
<feature type="compositionally biased region" description="Acidic residues" evidence="3">
    <location>
        <begin position="510"/>
        <end position="522"/>
    </location>
</feature>
<feature type="compositionally biased region" description="Acidic residues" evidence="3">
    <location>
        <begin position="341"/>
        <end position="355"/>
    </location>
</feature>
<feature type="compositionally biased region" description="Basic and acidic residues" evidence="3">
    <location>
        <begin position="406"/>
        <end position="416"/>
    </location>
</feature>
<dbReference type="CDD" id="cd00022">
    <property type="entry name" value="BIR"/>
    <property type="match status" value="1"/>
</dbReference>
<accession>A0A077RBX2</accession>
<dbReference type="SMART" id="SM00238">
    <property type="entry name" value="BIR"/>
    <property type="match status" value="1"/>
</dbReference>
<organism evidence="4">
    <name type="scientific">Melanopsichium pennsylvanicum 4</name>
    <dbReference type="NCBI Taxonomy" id="1398559"/>
    <lineage>
        <taxon>Eukaryota</taxon>
        <taxon>Fungi</taxon>
        <taxon>Dikarya</taxon>
        <taxon>Basidiomycota</taxon>
        <taxon>Ustilaginomycotina</taxon>
        <taxon>Ustilaginomycetes</taxon>
        <taxon>Ustilaginales</taxon>
        <taxon>Ustilaginaceae</taxon>
        <taxon>Melanopsichium</taxon>
    </lineage>
</organism>
<feature type="compositionally biased region" description="Polar residues" evidence="3">
    <location>
        <begin position="625"/>
        <end position="638"/>
    </location>
</feature>
<dbReference type="PANTHER" id="PTHR46771">
    <property type="entry name" value="DETERIN"/>
    <property type="match status" value="1"/>
</dbReference>
<dbReference type="Gene3D" id="1.10.1170.10">
    <property type="entry name" value="Inhibitor Of Apoptosis Protein (2mihbC-IAP-1), Chain A"/>
    <property type="match status" value="2"/>
</dbReference>
<evidence type="ECO:0000256" key="2">
    <source>
        <dbReference type="ARBA" id="ARBA00022833"/>
    </source>
</evidence>
<sequence length="769" mass="83310">MFAEEERMASFSTTSTSTSAAKKRQFTKMTASSSSLSWPHPTTGRSVKSSGIPTPALLAKHGFYHAPTSEALDAVCHFLYPDVTITNWQSNDDPLARLEEAIPGNGWCRIFRSHDRGIVDKESGKWIWQDAELLPTSKEMMQARKETFGTQWPYDGKKGWKPTSKKLAEAGFFFTPNEEEPDNAKCIYCHKALGGWEKSDDPIHEHQRRHPECAFFNCELREPEDAAPVEEPVAEEAAPGVDTEEEVELIAAPKKGKRVASTTRKASNKVSKAKKSALLAAKEEEVGQETSEGQDGTPAPETEAPAEEDVTEEPAVEAVPAKKGGRKTRSVSQRKAAAQEAEVEEAAEEPVEEEASPAVEELAKTLSKKKSATGLGNGNTATAARPSRAASRRATKAIGLLSADGDVNRIPRRPDKEDIEERELALSDPTPFPSAKREDAAKPVTDSVQPAKPKRSRSKNKKLDQTETEEDPAPEPEPEPELVLETEPEAEDEAELMPEDNTIIEHEASEADVEEEREEPVEEPTRRGRGAKAVRSSSKASTAGTGSRIASTKAVAPPASKKREVETPKEASALAIDPIVFPSMSSEADPEPERQRRSSRHVSSGLAPVSNKNSKKASSRAGSSQPCSDHASSSTSTKRGPAKSRSLANEIEAASTDGDNVEMTDSDALLPNTGSQATIRATHSSSALPTSTLSSGNGRIPLSQLEQLSTLEVDESERAMTLGEWLQMKAQASALEMRVEGEAQLADLENELRLGRNIIETRLRGHVLS</sequence>
<feature type="compositionally biased region" description="Low complexity" evidence="3">
    <location>
        <begin position="380"/>
        <end position="389"/>
    </location>
</feature>
<dbReference type="AlphaFoldDB" id="A0A077RBX2"/>
<feature type="region of interest" description="Disordered" evidence="3">
    <location>
        <begin position="653"/>
        <end position="672"/>
    </location>
</feature>
<protein>
    <recommendedName>
        <fullName evidence="5">BIR-domain-containing protein</fullName>
    </recommendedName>
</protein>
<evidence type="ECO:0000256" key="1">
    <source>
        <dbReference type="ARBA" id="ARBA00022723"/>
    </source>
</evidence>
<dbReference type="SUPFAM" id="SSF57924">
    <property type="entry name" value="Inhibitor of apoptosis (IAP) repeat"/>
    <property type="match status" value="1"/>
</dbReference>
<dbReference type="Pfam" id="PF00653">
    <property type="entry name" value="BIR"/>
    <property type="match status" value="1"/>
</dbReference>
<feature type="compositionally biased region" description="Low complexity" evidence="3">
    <location>
        <begin position="535"/>
        <end position="548"/>
    </location>
</feature>
<dbReference type="EMBL" id="HG529737">
    <property type="protein sequence ID" value="CDI57063.1"/>
    <property type="molecule type" value="Genomic_DNA"/>
</dbReference>
<feature type="compositionally biased region" description="Acidic residues" evidence="3">
    <location>
        <begin position="466"/>
        <end position="498"/>
    </location>
</feature>
<feature type="region of interest" description="Disordered" evidence="3">
    <location>
        <begin position="678"/>
        <end position="699"/>
    </location>
</feature>
<dbReference type="GO" id="GO:0046872">
    <property type="term" value="F:metal ion binding"/>
    <property type="evidence" value="ECO:0007669"/>
    <property type="project" value="UniProtKB-KW"/>
</dbReference>
<evidence type="ECO:0000313" key="4">
    <source>
        <dbReference type="EMBL" id="CDI57063.1"/>
    </source>
</evidence>
<keyword evidence="2" id="KW-0862">Zinc</keyword>
<proteinExistence type="predicted"/>
<keyword evidence="1" id="KW-0479">Metal-binding</keyword>
<dbReference type="InterPro" id="IPR001370">
    <property type="entry name" value="BIR_rpt"/>
</dbReference>
<evidence type="ECO:0008006" key="5">
    <source>
        <dbReference type="Google" id="ProtNLM"/>
    </source>
</evidence>
<feature type="compositionally biased region" description="Polar residues" evidence="3">
    <location>
        <begin position="27"/>
        <end position="37"/>
    </location>
</feature>
<feature type="compositionally biased region" description="Low complexity" evidence="3">
    <location>
        <begin position="9"/>
        <end position="20"/>
    </location>
</feature>
<feature type="compositionally biased region" description="Acidic residues" evidence="3">
    <location>
        <begin position="304"/>
        <end position="315"/>
    </location>
</feature>
<evidence type="ECO:0000256" key="3">
    <source>
        <dbReference type="SAM" id="MobiDB-lite"/>
    </source>
</evidence>
<feature type="region of interest" description="Disordered" evidence="3">
    <location>
        <begin position="1"/>
        <end position="50"/>
    </location>
</feature>
<dbReference type="PROSITE" id="PS50143">
    <property type="entry name" value="BIR_REPEAT_2"/>
    <property type="match status" value="2"/>
</dbReference>
<feature type="compositionally biased region" description="Acidic residues" evidence="3">
    <location>
        <begin position="225"/>
        <end position="234"/>
    </location>
</feature>
<reference evidence="4" key="1">
    <citation type="journal article" date="2014" name="Genome Biol. Evol.">
        <title>Gene Loss Rather Than Gene Gain Is Associated with a Host Jump from Monocots to Dicots in the Smut Fungus Melanopsichium pennsylvanicum.</title>
        <authorList>
            <person name="Sharma R."/>
            <person name="Mishra B."/>
            <person name="Runge F."/>
            <person name="Thines M."/>
        </authorList>
    </citation>
    <scope>NUCLEOTIDE SEQUENCE</scope>
    <source>
        <strain evidence="4">4</strain>
    </source>
</reference>
<feature type="compositionally biased region" description="Low complexity" evidence="3">
    <location>
        <begin position="681"/>
        <end position="695"/>
    </location>
</feature>
<name>A0A077RBX2_9BASI</name>